<dbReference type="InterPro" id="IPR008775">
    <property type="entry name" value="Phytyl_CoA_dOase-like"/>
</dbReference>
<comment type="caution">
    <text evidence="2">The sequence shown here is derived from an EMBL/GenBank/DDBJ whole genome shotgun (WGS) entry which is preliminary data.</text>
</comment>
<evidence type="ECO:0000256" key="1">
    <source>
        <dbReference type="SAM" id="Phobius"/>
    </source>
</evidence>
<reference evidence="2 3" key="1">
    <citation type="submission" date="2024-02" db="EMBL/GenBank/DDBJ databases">
        <title>Chromosome-scale genome assembly of the rough periwinkle Littorina saxatilis.</title>
        <authorList>
            <person name="De Jode A."/>
            <person name="Faria R."/>
            <person name="Formenti G."/>
            <person name="Sims Y."/>
            <person name="Smith T.P."/>
            <person name="Tracey A."/>
            <person name="Wood J.M.D."/>
            <person name="Zagrodzka Z.B."/>
            <person name="Johannesson K."/>
            <person name="Butlin R.K."/>
            <person name="Leder E.H."/>
        </authorList>
    </citation>
    <scope>NUCLEOTIDE SEQUENCE [LARGE SCALE GENOMIC DNA]</scope>
    <source>
        <strain evidence="2">Snail1</strain>
        <tissue evidence="2">Muscle</tissue>
    </source>
</reference>
<gene>
    <name evidence="2" type="ORF">V1264_024322</name>
</gene>
<dbReference type="SUPFAM" id="SSF51197">
    <property type="entry name" value="Clavaminate synthase-like"/>
    <property type="match status" value="1"/>
</dbReference>
<feature type="transmembrane region" description="Helical" evidence="1">
    <location>
        <begin position="350"/>
        <end position="370"/>
    </location>
</feature>
<accession>A0AAN9FY90</accession>
<keyword evidence="1" id="KW-1133">Transmembrane helix</keyword>
<keyword evidence="3" id="KW-1185">Reference proteome</keyword>
<dbReference type="EMBL" id="JBAMIC010003877">
    <property type="protein sequence ID" value="KAK7088864.1"/>
    <property type="molecule type" value="Genomic_DNA"/>
</dbReference>
<organism evidence="2 3">
    <name type="scientific">Littorina saxatilis</name>
    <dbReference type="NCBI Taxonomy" id="31220"/>
    <lineage>
        <taxon>Eukaryota</taxon>
        <taxon>Metazoa</taxon>
        <taxon>Spiralia</taxon>
        <taxon>Lophotrochozoa</taxon>
        <taxon>Mollusca</taxon>
        <taxon>Gastropoda</taxon>
        <taxon>Caenogastropoda</taxon>
        <taxon>Littorinimorpha</taxon>
        <taxon>Littorinoidea</taxon>
        <taxon>Littorinidae</taxon>
        <taxon>Littorina</taxon>
    </lineage>
</organism>
<dbReference type="PANTHER" id="PTHR31630:SF6">
    <property type="entry name" value="PHYTANOYL-COA DIOXYGENASE-RELATED"/>
    <property type="match status" value="1"/>
</dbReference>
<sequence>MVFTEENRQELEERGYTVVKDVLTAEECEEYVKQYRQWLSENFSKGEFPLASHSLIQRYAIGHLEPTWRVRLKSRDVFAQIWGTERLLSSTDAVAIGRPPEQGEEEFYNEDTGGWLHLDQTTRRQGLHAYQAGVYLEPADHDDWTLEVLENSHRLYEEYYSSNPENHRRALFRGYMKARDEHLDWMKAHGCVQKRVPVPRGGMVLWDSRLIHANARPTKGRAHPDRWRFVVFACMAPACWATQKALDTKREAYVTRQMTTHWPCDDVGLMATSLPSYAAQELHPLAKLPEVAQSVEVKRLVGVLPYPEAKGDEREKELSLLEQRPKWDPEFLPDGLGEEKKNVVPGVTRIILMMAIGCAVLVLLSSANSIF</sequence>
<dbReference type="Gene3D" id="2.60.120.620">
    <property type="entry name" value="q2cbj1_9rhob like domain"/>
    <property type="match status" value="1"/>
</dbReference>
<proteinExistence type="predicted"/>
<keyword evidence="1" id="KW-0472">Membrane</keyword>
<protein>
    <recommendedName>
        <fullName evidence="4">Phytanoyl-CoA dioxygenase</fullName>
    </recommendedName>
</protein>
<dbReference type="PANTHER" id="PTHR31630">
    <property type="entry name" value="PHYTANOYL-COA DIOXYGENASE-RELATED-RELATED"/>
    <property type="match status" value="1"/>
</dbReference>
<evidence type="ECO:0000313" key="2">
    <source>
        <dbReference type="EMBL" id="KAK7088864.1"/>
    </source>
</evidence>
<evidence type="ECO:0000313" key="3">
    <source>
        <dbReference type="Proteomes" id="UP001374579"/>
    </source>
</evidence>
<name>A0AAN9FY90_9CAEN</name>
<dbReference type="Proteomes" id="UP001374579">
    <property type="component" value="Unassembled WGS sequence"/>
</dbReference>
<keyword evidence="1" id="KW-0812">Transmembrane</keyword>
<evidence type="ECO:0008006" key="4">
    <source>
        <dbReference type="Google" id="ProtNLM"/>
    </source>
</evidence>
<dbReference type="AlphaFoldDB" id="A0AAN9FY90"/>
<dbReference type="Pfam" id="PF05721">
    <property type="entry name" value="PhyH"/>
    <property type="match status" value="1"/>
</dbReference>